<dbReference type="CDD" id="cd00609">
    <property type="entry name" value="AAT_like"/>
    <property type="match status" value="1"/>
</dbReference>
<comment type="similarity">
    <text evidence="5">Belongs to the class-I pyridoxal-phosphate-dependent aminotransferase family.</text>
</comment>
<keyword evidence="3 5" id="KW-0808">Transferase</keyword>
<evidence type="ECO:0000256" key="1">
    <source>
        <dbReference type="ARBA" id="ARBA00001933"/>
    </source>
</evidence>
<comment type="caution">
    <text evidence="7">The sequence shown here is derived from an EMBL/GenBank/DDBJ whole genome shotgun (WGS) entry which is preliminary data.</text>
</comment>
<dbReference type="Pfam" id="PF00155">
    <property type="entry name" value="Aminotran_1_2"/>
    <property type="match status" value="1"/>
</dbReference>
<dbReference type="SUPFAM" id="SSF53383">
    <property type="entry name" value="PLP-dependent transferases"/>
    <property type="match status" value="1"/>
</dbReference>
<evidence type="ECO:0000256" key="5">
    <source>
        <dbReference type="RuleBase" id="RU000481"/>
    </source>
</evidence>
<comment type="cofactor">
    <cofactor evidence="1 5">
        <name>pyridoxal 5'-phosphate</name>
        <dbReference type="ChEBI" id="CHEBI:597326"/>
    </cofactor>
</comment>
<dbReference type="InterPro" id="IPR015421">
    <property type="entry name" value="PyrdxlP-dep_Trfase_major"/>
</dbReference>
<evidence type="ECO:0000313" key="7">
    <source>
        <dbReference type="EMBL" id="MEU7292716.1"/>
    </source>
</evidence>
<name>A0ABV3CST6_STREX</name>
<dbReference type="EC" id="2.6.1.-" evidence="5"/>
<dbReference type="Proteomes" id="UP001551210">
    <property type="component" value="Unassembled WGS sequence"/>
</dbReference>
<sequence>MHDPSRAPHQVRDRAVRIQHFRPSVFSEMRDLAVRTGAVDMGQGAPAMAAPAALTAAVAAAVEKGLNQYSPAAGLPELRAAVASYRRRTTGVRYRPDTEVVVTAGATEALSAALLALCDPGDEVLAFDPCYDAYSACAELAGARLVTVPLAARDGGFVLDEAALRSGFGPRTRVLLFNSPHNPTGKVFTDEELAVVAALCREHGVIVVADEVYEHLAYDGRPHRTIAALPGMRERTLVVSGAGKTFNVTGWRIGWACGPAPLVDALLSVKQFVTFAAGTPFQAAVAGALWDVESWAVELREELSARRDLLTAGLQAAGLPAFPGEGGYFVLADVRGWGYRDDVEFCRDLPARAGVVAIPCSAFHHRANAPRWLARFAFCKSTEAVAEAVARLGAAGGAGAGR</sequence>
<keyword evidence="4" id="KW-0663">Pyridoxal phosphate</keyword>
<dbReference type="EMBL" id="JBEZAM010000004">
    <property type="protein sequence ID" value="MEU7292716.1"/>
    <property type="molecule type" value="Genomic_DNA"/>
</dbReference>
<evidence type="ECO:0000256" key="2">
    <source>
        <dbReference type="ARBA" id="ARBA00022576"/>
    </source>
</evidence>
<accession>A0ABV3CST6</accession>
<keyword evidence="8" id="KW-1185">Reference proteome</keyword>
<dbReference type="RefSeq" id="WP_359205165.1">
    <property type="nucleotide sequence ID" value="NZ_JBEZAM010000004.1"/>
</dbReference>
<reference evidence="7 8" key="1">
    <citation type="submission" date="2024-06" db="EMBL/GenBank/DDBJ databases">
        <title>The Natural Products Discovery Center: Release of the First 8490 Sequenced Strains for Exploring Actinobacteria Biosynthetic Diversity.</title>
        <authorList>
            <person name="Kalkreuter E."/>
            <person name="Kautsar S.A."/>
            <person name="Yang D."/>
            <person name="Bader C.D."/>
            <person name="Teijaro C.N."/>
            <person name="Fluegel L."/>
            <person name="Davis C.M."/>
            <person name="Simpson J.R."/>
            <person name="Lauterbach L."/>
            <person name="Steele A.D."/>
            <person name="Gui C."/>
            <person name="Meng S."/>
            <person name="Li G."/>
            <person name="Viehrig K."/>
            <person name="Ye F."/>
            <person name="Su P."/>
            <person name="Kiefer A.F."/>
            <person name="Nichols A."/>
            <person name="Cepeda A.J."/>
            <person name="Yan W."/>
            <person name="Fan B."/>
            <person name="Jiang Y."/>
            <person name="Adhikari A."/>
            <person name="Zheng C.-J."/>
            <person name="Schuster L."/>
            <person name="Cowan T.M."/>
            <person name="Smanski M.J."/>
            <person name="Chevrette M.G."/>
            <person name="De Carvalho L.P.S."/>
            <person name="Shen B."/>
        </authorList>
    </citation>
    <scope>NUCLEOTIDE SEQUENCE [LARGE SCALE GENOMIC DNA]</scope>
    <source>
        <strain evidence="7 8">NPDC045705</strain>
    </source>
</reference>
<feature type="domain" description="Aminotransferase class I/classII large" evidence="6">
    <location>
        <begin position="39"/>
        <end position="392"/>
    </location>
</feature>
<dbReference type="PANTHER" id="PTHR43807:SF20">
    <property type="entry name" value="FI04487P"/>
    <property type="match status" value="1"/>
</dbReference>
<evidence type="ECO:0000313" key="8">
    <source>
        <dbReference type="Proteomes" id="UP001551210"/>
    </source>
</evidence>
<dbReference type="GO" id="GO:0008483">
    <property type="term" value="F:transaminase activity"/>
    <property type="evidence" value="ECO:0007669"/>
    <property type="project" value="UniProtKB-KW"/>
</dbReference>
<proteinExistence type="inferred from homology"/>
<keyword evidence="2 5" id="KW-0032">Aminotransferase</keyword>
<evidence type="ECO:0000259" key="6">
    <source>
        <dbReference type="Pfam" id="PF00155"/>
    </source>
</evidence>
<evidence type="ECO:0000256" key="4">
    <source>
        <dbReference type="ARBA" id="ARBA00022898"/>
    </source>
</evidence>
<dbReference type="InterPro" id="IPR004838">
    <property type="entry name" value="NHTrfase_class1_PyrdxlP-BS"/>
</dbReference>
<dbReference type="PROSITE" id="PS00105">
    <property type="entry name" value="AA_TRANSFER_CLASS_1"/>
    <property type="match status" value="1"/>
</dbReference>
<dbReference type="InterPro" id="IPR015424">
    <property type="entry name" value="PyrdxlP-dep_Trfase"/>
</dbReference>
<dbReference type="Gene3D" id="3.90.1150.10">
    <property type="entry name" value="Aspartate Aminotransferase, domain 1"/>
    <property type="match status" value="1"/>
</dbReference>
<protein>
    <recommendedName>
        <fullName evidence="5">Aminotransferase</fullName>
        <ecNumber evidence="5">2.6.1.-</ecNumber>
    </recommendedName>
</protein>
<dbReference type="InterPro" id="IPR015422">
    <property type="entry name" value="PyrdxlP-dep_Trfase_small"/>
</dbReference>
<dbReference type="Gene3D" id="3.40.640.10">
    <property type="entry name" value="Type I PLP-dependent aspartate aminotransferase-like (Major domain)"/>
    <property type="match status" value="1"/>
</dbReference>
<dbReference type="InterPro" id="IPR004839">
    <property type="entry name" value="Aminotransferase_I/II_large"/>
</dbReference>
<dbReference type="InterPro" id="IPR051326">
    <property type="entry name" value="Kynurenine-oxoglutarate_AT"/>
</dbReference>
<organism evidence="7 8">
    <name type="scientific">Streptomyces exfoliatus</name>
    <name type="common">Streptomyces hydrogenans</name>
    <dbReference type="NCBI Taxonomy" id="1905"/>
    <lineage>
        <taxon>Bacteria</taxon>
        <taxon>Bacillati</taxon>
        <taxon>Actinomycetota</taxon>
        <taxon>Actinomycetes</taxon>
        <taxon>Kitasatosporales</taxon>
        <taxon>Streptomycetaceae</taxon>
        <taxon>Streptomyces</taxon>
    </lineage>
</organism>
<dbReference type="PANTHER" id="PTHR43807">
    <property type="entry name" value="FI04487P"/>
    <property type="match status" value="1"/>
</dbReference>
<gene>
    <name evidence="7" type="ORF">AB0A76_05830</name>
</gene>
<evidence type="ECO:0000256" key="3">
    <source>
        <dbReference type="ARBA" id="ARBA00022679"/>
    </source>
</evidence>